<evidence type="ECO:0000256" key="1">
    <source>
        <dbReference type="ARBA" id="ARBA00022737"/>
    </source>
</evidence>
<dbReference type="PANTHER" id="PTHR24171">
    <property type="entry name" value="ANKYRIN REPEAT DOMAIN-CONTAINING PROTEIN 39-RELATED"/>
    <property type="match status" value="1"/>
</dbReference>
<evidence type="ECO:0000313" key="4">
    <source>
        <dbReference type="Proteomes" id="UP000887572"/>
    </source>
</evidence>
<reference evidence="5" key="1">
    <citation type="submission" date="2022-11" db="UniProtKB">
        <authorList>
            <consortium name="WormBaseParasite"/>
        </authorList>
    </citation>
    <scope>IDENTIFICATION</scope>
</reference>
<dbReference type="Gene3D" id="1.25.40.20">
    <property type="entry name" value="Ankyrin repeat-containing domain"/>
    <property type="match status" value="1"/>
</dbReference>
<evidence type="ECO:0000256" key="3">
    <source>
        <dbReference type="PROSITE-ProRule" id="PRU00023"/>
    </source>
</evidence>
<accession>A0A914GV45</accession>
<dbReference type="AlphaFoldDB" id="A0A914GV45"/>
<evidence type="ECO:0000256" key="2">
    <source>
        <dbReference type="ARBA" id="ARBA00023043"/>
    </source>
</evidence>
<keyword evidence="1" id="KW-0677">Repeat</keyword>
<dbReference type="PANTHER" id="PTHR24171:SF9">
    <property type="entry name" value="ANKYRIN REPEAT DOMAIN-CONTAINING PROTEIN 39"/>
    <property type="match status" value="1"/>
</dbReference>
<dbReference type="Pfam" id="PF12796">
    <property type="entry name" value="Ank_2"/>
    <property type="match status" value="1"/>
</dbReference>
<feature type="repeat" description="ANK" evidence="3">
    <location>
        <begin position="56"/>
        <end position="88"/>
    </location>
</feature>
<dbReference type="SUPFAM" id="SSF48403">
    <property type="entry name" value="Ankyrin repeat"/>
    <property type="match status" value="1"/>
</dbReference>
<keyword evidence="2 3" id="KW-0040">ANK repeat</keyword>
<sequence length="158" mass="17873">MVKRANVLRGRFVKPYSSLVNYFFSFIRAGNAERMRELCDYLTKSQWNRLRSATLEEVSPLFLAASLGHLEVCKLLVVKGADVNRESEDGGSPWLEACKKGHLHIVEFFVRKCQHIDVTNTVGDTGLMIASREGKENVVCFLLSKGALADQDYGRHFF</sequence>
<dbReference type="InterPro" id="IPR002110">
    <property type="entry name" value="Ankyrin_rpt"/>
</dbReference>
<keyword evidence="4" id="KW-1185">Reference proteome</keyword>
<protein>
    <submittedName>
        <fullName evidence="5">ANK_REP_REGION domain-containing protein</fullName>
    </submittedName>
</protein>
<organism evidence="4 5">
    <name type="scientific">Globodera rostochiensis</name>
    <name type="common">Golden nematode worm</name>
    <name type="synonym">Heterodera rostochiensis</name>
    <dbReference type="NCBI Taxonomy" id="31243"/>
    <lineage>
        <taxon>Eukaryota</taxon>
        <taxon>Metazoa</taxon>
        <taxon>Ecdysozoa</taxon>
        <taxon>Nematoda</taxon>
        <taxon>Chromadorea</taxon>
        <taxon>Rhabditida</taxon>
        <taxon>Tylenchina</taxon>
        <taxon>Tylenchomorpha</taxon>
        <taxon>Tylenchoidea</taxon>
        <taxon>Heteroderidae</taxon>
        <taxon>Heteroderinae</taxon>
        <taxon>Globodera</taxon>
    </lineage>
</organism>
<evidence type="ECO:0000313" key="5">
    <source>
        <dbReference type="WBParaSite" id="Gr19_v10_g11463.t1"/>
    </source>
</evidence>
<dbReference type="Proteomes" id="UP000887572">
    <property type="component" value="Unplaced"/>
</dbReference>
<proteinExistence type="predicted"/>
<dbReference type="PROSITE" id="PS50088">
    <property type="entry name" value="ANK_REPEAT"/>
    <property type="match status" value="1"/>
</dbReference>
<dbReference type="WBParaSite" id="Gr19_v10_g11463.t1">
    <property type="protein sequence ID" value="Gr19_v10_g11463.t1"/>
    <property type="gene ID" value="Gr19_v10_g11463"/>
</dbReference>
<dbReference type="PROSITE" id="PS50297">
    <property type="entry name" value="ANK_REP_REGION"/>
    <property type="match status" value="1"/>
</dbReference>
<dbReference type="SMART" id="SM00248">
    <property type="entry name" value="ANK"/>
    <property type="match status" value="3"/>
</dbReference>
<name>A0A914GV45_GLORO</name>
<dbReference type="InterPro" id="IPR036770">
    <property type="entry name" value="Ankyrin_rpt-contain_sf"/>
</dbReference>